<feature type="signal peptide" evidence="1">
    <location>
        <begin position="1"/>
        <end position="42"/>
    </location>
</feature>
<comment type="caution">
    <text evidence="3">The sequence shown here is derived from an EMBL/GenBank/DDBJ whole genome shotgun (WGS) entry which is preliminary data.</text>
</comment>
<proteinExistence type="predicted"/>
<feature type="chain" id="PRO_5045906209" description="Phosphodiester glycosidase domain-containing protein" evidence="1">
    <location>
        <begin position="43"/>
        <end position="538"/>
    </location>
</feature>
<evidence type="ECO:0000256" key="1">
    <source>
        <dbReference type="SAM" id="SignalP"/>
    </source>
</evidence>
<protein>
    <recommendedName>
        <fullName evidence="2">Phosphodiester glycosidase domain-containing protein</fullName>
    </recommendedName>
</protein>
<dbReference type="PANTHER" id="PTHR40446:SF2">
    <property type="entry name" value="N-ACETYLGLUCOSAMINE-1-PHOSPHODIESTER ALPHA-N-ACETYLGLUCOSAMINIDASE"/>
    <property type="match status" value="1"/>
</dbReference>
<evidence type="ECO:0000259" key="2">
    <source>
        <dbReference type="Pfam" id="PF09992"/>
    </source>
</evidence>
<sequence length="538" mass="55601">MAASSRVRTRRTVRPFRMRTAGTAGALAAVSIALLTAPPADADGMDGPGPRVPGALSGWDRQRIAPGADLYSGLLRDGGSARWTVTVSEDGAQILSAGQARDTARGLRRAGFAPRTERVDWPRGSADRHGTLGMRVRVGSHASKEEADEQRAELGEAGFAAATEWTGGDGAGRGGRTRVNAAVIDPRRFRGSLGSDDGAAVAGRERLTTLSSRAGALLGVNAGFFVMEDEDGVPGAAAGVAAQDGRLRSAATNGRIAAVLRGDGLRPELVRLRTELSVRAEGSAGRGATRTVDGVNRQPGLIRNCGGVGGDRPTELPLHDVTCTDPHELVLFTAQLGTSTPAGKGVEAALDRTGRVLELRARGGKVPAGGEVLAGTGAGARWLRAHARPGTVLKVRERVLDEGGRRVRLGAGDDIVNGGPQLVRDGRVSVDFGADGIDRPGEPSAAYAWGLKRNPRTALGVDRRGRILLVTAEGRQPGYSDGLSVTETARLMASLGAVRAMNLDGGGSTGMTLGGALITRPSDPAGERAIGDALLLER</sequence>
<evidence type="ECO:0000313" key="3">
    <source>
        <dbReference type="EMBL" id="GGO42657.1"/>
    </source>
</evidence>
<organism evidence="3 4">
    <name type="scientific">Streptomyces daqingensis</name>
    <dbReference type="NCBI Taxonomy" id="1472640"/>
    <lineage>
        <taxon>Bacteria</taxon>
        <taxon>Bacillati</taxon>
        <taxon>Actinomycetota</taxon>
        <taxon>Actinomycetes</taxon>
        <taxon>Kitasatosporales</taxon>
        <taxon>Streptomycetaceae</taxon>
        <taxon>Streptomyces</taxon>
    </lineage>
</organism>
<accession>A0ABQ2LTV8</accession>
<evidence type="ECO:0000313" key="4">
    <source>
        <dbReference type="Proteomes" id="UP000631535"/>
    </source>
</evidence>
<dbReference type="InterPro" id="IPR018711">
    <property type="entry name" value="NAGPA"/>
</dbReference>
<keyword evidence="4" id="KW-1185">Reference proteome</keyword>
<gene>
    <name evidence="3" type="ORF">GCM10012287_04050</name>
</gene>
<feature type="domain" description="Phosphodiester glycosidase" evidence="2">
    <location>
        <begin position="363"/>
        <end position="536"/>
    </location>
</feature>
<keyword evidence="1" id="KW-0732">Signal</keyword>
<dbReference type="EMBL" id="BMMP01000001">
    <property type="protein sequence ID" value="GGO42657.1"/>
    <property type="molecule type" value="Genomic_DNA"/>
</dbReference>
<dbReference type="RefSeq" id="WP_189035268.1">
    <property type="nucleotide sequence ID" value="NZ_BMMP01000001.1"/>
</dbReference>
<dbReference type="Proteomes" id="UP000631535">
    <property type="component" value="Unassembled WGS sequence"/>
</dbReference>
<name>A0ABQ2LTV8_9ACTN</name>
<dbReference type="Pfam" id="PF09992">
    <property type="entry name" value="NAGPA"/>
    <property type="match status" value="1"/>
</dbReference>
<reference evidence="4" key="1">
    <citation type="journal article" date="2019" name="Int. J. Syst. Evol. Microbiol.">
        <title>The Global Catalogue of Microorganisms (GCM) 10K type strain sequencing project: providing services to taxonomists for standard genome sequencing and annotation.</title>
        <authorList>
            <consortium name="The Broad Institute Genomics Platform"/>
            <consortium name="The Broad Institute Genome Sequencing Center for Infectious Disease"/>
            <person name="Wu L."/>
            <person name="Ma J."/>
        </authorList>
    </citation>
    <scope>NUCLEOTIDE SEQUENCE [LARGE SCALE GENOMIC DNA]</scope>
    <source>
        <strain evidence="4">CGMCC 4.7178</strain>
    </source>
</reference>
<dbReference type="PANTHER" id="PTHR40446">
    <property type="entry name" value="N-ACETYLGLUCOSAMINE-1-PHOSPHODIESTER ALPHA-N-ACETYLGLUCOSAMINIDASE"/>
    <property type="match status" value="1"/>
</dbReference>